<feature type="region of interest" description="Disordered" evidence="1">
    <location>
        <begin position="338"/>
        <end position="359"/>
    </location>
</feature>
<feature type="region of interest" description="Disordered" evidence="1">
    <location>
        <begin position="478"/>
        <end position="537"/>
    </location>
</feature>
<feature type="region of interest" description="Disordered" evidence="1">
    <location>
        <begin position="391"/>
        <end position="448"/>
    </location>
</feature>
<evidence type="ECO:0000313" key="3">
    <source>
        <dbReference type="Proteomes" id="UP000051952"/>
    </source>
</evidence>
<sequence length="537" mass="59646">MSDDPFQRRLDSINREMADLLQQDRRLTEQESPTAFGATRPAASSHHRDPLDGAMQQSPGKRTASPSDVNLHHHHGSSTSDAWATGARPLAVSSQDLIRREVQQAVSREVKGMEDNVRELVHREWDVRVRELDAVLRTRFQELKIANDGLSKVVLDVAENFQIKLDDLAKRVDQQEVDWKRSLTEVKRELAVQTRSVQVMGDIVADVESQMRADSRSVDQRVEVIVKRHGENVRSTLNTIDEKFQSTQRELETLLRDARKQLESEADGTVRLVNRLQASVEASGSALVWRLQAQHLERAMHELQSLGEGVAANQSGLRSCRSDVNRLEITVRSGAIDKNSLSSSAPHHRGGAAGDASGSPLDMFRIQQDIFALKECVAFLHSAVTSNGVTTSAGMKNVTLPQQNQRVPAEFDDDDDDDGYYAHHHHAQRRHPTTHHHHQKQHSAAPLNVNALSRPPYIASTRSTPTKAGTQAVYQQYRRSSGDQQGGGGLGEREGSAQWSDGNGSGQVVPSPTYRTVPDSDSEDERENSKLARSELD</sequence>
<evidence type="ECO:0000313" key="2">
    <source>
        <dbReference type="EMBL" id="CUE65715.1"/>
    </source>
</evidence>
<dbReference type="OMA" id="RPPYIAS"/>
<evidence type="ECO:0000256" key="1">
    <source>
        <dbReference type="SAM" id="MobiDB-lite"/>
    </source>
</evidence>
<feature type="compositionally biased region" description="Polar residues" evidence="1">
    <location>
        <begin position="499"/>
        <end position="514"/>
    </location>
</feature>
<dbReference type="EMBL" id="CYKH01000055">
    <property type="protein sequence ID" value="CUE65715.1"/>
    <property type="molecule type" value="Genomic_DNA"/>
</dbReference>
<feature type="compositionally biased region" description="Basic residues" evidence="1">
    <location>
        <begin position="422"/>
        <end position="441"/>
    </location>
</feature>
<feature type="region of interest" description="Disordered" evidence="1">
    <location>
        <begin position="22"/>
        <end position="86"/>
    </location>
</feature>
<feature type="compositionally biased region" description="Basic and acidic residues" evidence="1">
    <location>
        <begin position="527"/>
        <end position="537"/>
    </location>
</feature>
<accession>A0A0S4IL52</accession>
<gene>
    <name evidence="2" type="ORF">BSAL_50995</name>
</gene>
<dbReference type="OrthoDB" id="245890at2759"/>
<dbReference type="AlphaFoldDB" id="A0A0S4IL52"/>
<protein>
    <submittedName>
        <fullName evidence="2">Uncharacterized protein</fullName>
    </submittedName>
</protein>
<feature type="compositionally biased region" description="Polar residues" evidence="1">
    <location>
        <begin position="55"/>
        <end position="68"/>
    </location>
</feature>
<proteinExistence type="predicted"/>
<feature type="compositionally biased region" description="Polar residues" evidence="1">
    <location>
        <begin position="391"/>
        <end position="406"/>
    </location>
</feature>
<keyword evidence="3" id="KW-1185">Reference proteome</keyword>
<reference evidence="3" key="1">
    <citation type="submission" date="2015-09" db="EMBL/GenBank/DDBJ databases">
        <authorList>
            <consortium name="Pathogen Informatics"/>
        </authorList>
    </citation>
    <scope>NUCLEOTIDE SEQUENCE [LARGE SCALE GENOMIC DNA]</scope>
    <source>
        <strain evidence="3">Lake Konstanz</strain>
    </source>
</reference>
<name>A0A0S4IL52_BODSA</name>
<dbReference type="Proteomes" id="UP000051952">
    <property type="component" value="Unassembled WGS sequence"/>
</dbReference>
<organism evidence="2 3">
    <name type="scientific">Bodo saltans</name>
    <name type="common">Flagellated protozoan</name>
    <dbReference type="NCBI Taxonomy" id="75058"/>
    <lineage>
        <taxon>Eukaryota</taxon>
        <taxon>Discoba</taxon>
        <taxon>Euglenozoa</taxon>
        <taxon>Kinetoplastea</taxon>
        <taxon>Metakinetoplastina</taxon>
        <taxon>Eubodonida</taxon>
        <taxon>Bodonidae</taxon>
        <taxon>Bodo</taxon>
    </lineage>
</organism>
<feature type="compositionally biased region" description="Acidic residues" evidence="1">
    <location>
        <begin position="410"/>
        <end position="419"/>
    </location>
</feature>